<keyword evidence="2" id="KW-0378">Hydrolase</keyword>
<proteinExistence type="predicted"/>
<dbReference type="Proteomes" id="UP001611580">
    <property type="component" value="Unassembled WGS sequence"/>
</dbReference>
<comment type="caution">
    <text evidence="2">The sequence shown here is derived from an EMBL/GenBank/DDBJ whole genome shotgun (WGS) entry which is preliminary data.</text>
</comment>
<reference evidence="2 3" key="1">
    <citation type="submission" date="2024-10" db="EMBL/GenBank/DDBJ databases">
        <title>The Natural Products Discovery Center: Release of the First 8490 Sequenced Strains for Exploring Actinobacteria Biosynthetic Diversity.</title>
        <authorList>
            <person name="Kalkreuter E."/>
            <person name="Kautsar S.A."/>
            <person name="Yang D."/>
            <person name="Bader C.D."/>
            <person name="Teijaro C.N."/>
            <person name="Fluegel L."/>
            <person name="Davis C.M."/>
            <person name="Simpson J.R."/>
            <person name="Lauterbach L."/>
            <person name="Steele A.D."/>
            <person name="Gui C."/>
            <person name="Meng S."/>
            <person name="Li G."/>
            <person name="Viehrig K."/>
            <person name="Ye F."/>
            <person name="Su P."/>
            <person name="Kiefer A.F."/>
            <person name="Nichols A."/>
            <person name="Cepeda A.J."/>
            <person name="Yan W."/>
            <person name="Fan B."/>
            <person name="Jiang Y."/>
            <person name="Adhikari A."/>
            <person name="Zheng C.-J."/>
            <person name="Schuster L."/>
            <person name="Cowan T.M."/>
            <person name="Smanski M.J."/>
            <person name="Chevrette M.G."/>
            <person name="De Carvalho L.P.S."/>
            <person name="Shen B."/>
        </authorList>
    </citation>
    <scope>NUCLEOTIDE SEQUENCE [LARGE SCALE GENOMIC DNA]</scope>
    <source>
        <strain evidence="2 3">NPDC019481</strain>
    </source>
</reference>
<dbReference type="PANTHER" id="PTHR43689:SF8">
    <property type="entry name" value="ALPHA_BETA-HYDROLASES SUPERFAMILY PROTEIN"/>
    <property type="match status" value="1"/>
</dbReference>
<dbReference type="PRINTS" id="PR00111">
    <property type="entry name" value="ABHYDROLASE"/>
</dbReference>
<dbReference type="SUPFAM" id="SSF53474">
    <property type="entry name" value="alpha/beta-Hydrolases"/>
    <property type="match status" value="1"/>
</dbReference>
<gene>
    <name evidence="2" type="ORF">ACH47X_08470</name>
</gene>
<organism evidence="2 3">
    <name type="scientific">Promicromonospora kroppenstedtii</name>
    <dbReference type="NCBI Taxonomy" id="440482"/>
    <lineage>
        <taxon>Bacteria</taxon>
        <taxon>Bacillati</taxon>
        <taxon>Actinomycetota</taxon>
        <taxon>Actinomycetes</taxon>
        <taxon>Micrococcales</taxon>
        <taxon>Promicromonosporaceae</taxon>
        <taxon>Promicromonospora</taxon>
    </lineage>
</organism>
<evidence type="ECO:0000313" key="3">
    <source>
        <dbReference type="Proteomes" id="UP001611580"/>
    </source>
</evidence>
<accession>A0ABW7XHX9</accession>
<evidence type="ECO:0000259" key="1">
    <source>
        <dbReference type="Pfam" id="PF12697"/>
    </source>
</evidence>
<dbReference type="Pfam" id="PF12697">
    <property type="entry name" value="Abhydrolase_6"/>
    <property type="match status" value="1"/>
</dbReference>
<dbReference type="PANTHER" id="PTHR43689">
    <property type="entry name" value="HYDROLASE"/>
    <property type="match status" value="1"/>
</dbReference>
<dbReference type="Gene3D" id="3.40.50.1820">
    <property type="entry name" value="alpha/beta hydrolase"/>
    <property type="match status" value="1"/>
</dbReference>
<dbReference type="InterPro" id="IPR029058">
    <property type="entry name" value="AB_hydrolase_fold"/>
</dbReference>
<keyword evidence="3" id="KW-1185">Reference proteome</keyword>
<dbReference type="InterPro" id="IPR000073">
    <property type="entry name" value="AB_hydrolase_1"/>
</dbReference>
<name>A0ABW7XHX9_9MICO</name>
<evidence type="ECO:0000313" key="2">
    <source>
        <dbReference type="EMBL" id="MFI2486930.1"/>
    </source>
</evidence>
<dbReference type="EMBL" id="JBIRYI010000004">
    <property type="protein sequence ID" value="MFI2486930.1"/>
    <property type="molecule type" value="Genomic_DNA"/>
</dbReference>
<sequence>MSAAQPLTPAGTPAAHSVAASELPEPVVVELEVGPGPGDGDLRVRGERVATWVLEPAGREPAGDVVLCHGTPWSARVWAPVARALSREYRVFLWDMPGYGASPKGPDVAVDLVAQRRRLAALLRHWSLDRPHVVAHDIGGAVALGAHLLEAVDVASLFLLDIVTLDPWGSPFFRLVAENEAVFAAVPGPLHGALVREYIAGAANHGLPDDDVDLLAEPWLDPVGQAAFYRQIARLSPEHTAPIVRRLGEVRCPVRVGWADADPWIPFEQAARLREALPGDPEVVAFPGLGHLVPLEDDAAVGQAVREWLAGAGAPGPVARDG</sequence>
<dbReference type="RefSeq" id="WP_397403264.1">
    <property type="nucleotide sequence ID" value="NZ_JBIRYI010000004.1"/>
</dbReference>
<dbReference type="GO" id="GO:0016787">
    <property type="term" value="F:hydrolase activity"/>
    <property type="evidence" value="ECO:0007669"/>
    <property type="project" value="UniProtKB-KW"/>
</dbReference>
<feature type="domain" description="AB hydrolase-1" evidence="1">
    <location>
        <begin position="65"/>
        <end position="301"/>
    </location>
</feature>
<protein>
    <submittedName>
        <fullName evidence="2">Alpha/beta fold hydrolase</fullName>
    </submittedName>
</protein>